<keyword evidence="1" id="KW-0732">Signal</keyword>
<dbReference type="AlphaFoldDB" id="A0A9X3CB52"/>
<feature type="signal peptide" evidence="1">
    <location>
        <begin position="1"/>
        <end position="18"/>
    </location>
</feature>
<dbReference type="Proteomes" id="UP001155586">
    <property type="component" value="Unassembled WGS sequence"/>
</dbReference>
<name>A0A9X3CB52_9VIBR</name>
<organism evidence="2 3">
    <name type="scientific">Vibrio paucivorans</name>
    <dbReference type="NCBI Taxonomy" id="2829489"/>
    <lineage>
        <taxon>Bacteria</taxon>
        <taxon>Pseudomonadati</taxon>
        <taxon>Pseudomonadota</taxon>
        <taxon>Gammaproteobacteria</taxon>
        <taxon>Vibrionales</taxon>
        <taxon>Vibrionaceae</taxon>
        <taxon>Vibrio</taxon>
    </lineage>
</organism>
<reference evidence="2" key="1">
    <citation type="submission" date="2022-02" db="EMBL/GenBank/DDBJ databases">
        <title>Vibrio sp. nov., a new bacterium isolated from Bohai sea, China.</title>
        <authorList>
            <person name="Yuan Y."/>
        </authorList>
    </citation>
    <scope>NUCLEOTIDE SEQUENCE</scope>
    <source>
        <strain evidence="2">DBSS07</strain>
    </source>
</reference>
<dbReference type="RefSeq" id="WP_265686227.1">
    <property type="nucleotide sequence ID" value="NZ_JAKRRX010000004.1"/>
</dbReference>
<evidence type="ECO:0000256" key="1">
    <source>
        <dbReference type="SAM" id="SignalP"/>
    </source>
</evidence>
<keyword evidence="3" id="KW-1185">Reference proteome</keyword>
<dbReference type="EMBL" id="JAKRRX010000004">
    <property type="protein sequence ID" value="MCW8332450.1"/>
    <property type="molecule type" value="Genomic_DNA"/>
</dbReference>
<proteinExistence type="predicted"/>
<comment type="caution">
    <text evidence="2">The sequence shown here is derived from an EMBL/GenBank/DDBJ whole genome shotgun (WGS) entry which is preliminary data.</text>
</comment>
<sequence length="108" mass="12027">MVRYFAFVLAILAPLGYASQDPTAPLGWEKPNSTQPSAKKKVVYRLPTLNSIVCVKSDSCYATLNNTVVESGDRVNGYQVTRITDEVVTVARDSKQWNLELFSLDIKN</sequence>
<evidence type="ECO:0000313" key="2">
    <source>
        <dbReference type="EMBL" id="MCW8332450.1"/>
    </source>
</evidence>
<evidence type="ECO:0000313" key="3">
    <source>
        <dbReference type="Proteomes" id="UP001155586"/>
    </source>
</evidence>
<feature type="chain" id="PRO_5040758575" evidence="1">
    <location>
        <begin position="19"/>
        <end position="108"/>
    </location>
</feature>
<accession>A0A9X3CB52</accession>
<protein>
    <submittedName>
        <fullName evidence="2">MSHA biogenesis protein MshK</fullName>
    </submittedName>
</protein>
<gene>
    <name evidence="2" type="ORF">MD483_01195</name>
</gene>